<evidence type="ECO:0000313" key="2">
    <source>
        <dbReference type="Proteomes" id="UP000595254"/>
    </source>
</evidence>
<reference evidence="1 2" key="1">
    <citation type="submission" date="2021-01" db="EMBL/GenBank/DDBJ databases">
        <title>FDA dAtabase for Regulatory Grade micrObial Sequences (FDA-ARGOS): Supporting development and validation of Infectious Disease Dx tests.</title>
        <authorList>
            <person name="Nelson B."/>
            <person name="Plummer A."/>
            <person name="Tallon L."/>
            <person name="Sadzewicz L."/>
            <person name="Zhao X."/>
            <person name="Boylan J."/>
            <person name="Ott S."/>
            <person name="Bowen H."/>
            <person name="Vavikolanu K."/>
            <person name="Mehta A."/>
            <person name="Aluvathingal J."/>
            <person name="Nadendla S."/>
            <person name="Myers T."/>
            <person name="Yan Y."/>
            <person name="Sichtig H."/>
        </authorList>
    </citation>
    <scope>NUCLEOTIDE SEQUENCE [LARGE SCALE GENOMIC DNA]</scope>
    <source>
        <strain evidence="1 2">FDAARGOS_1161</strain>
    </source>
</reference>
<dbReference type="Gene3D" id="3.30.565.10">
    <property type="entry name" value="Histidine kinase-like ATPase, C-terminal domain"/>
    <property type="match status" value="1"/>
</dbReference>
<protein>
    <submittedName>
        <fullName evidence="1">Uncharacterized protein</fullName>
    </submittedName>
</protein>
<dbReference type="SUPFAM" id="SSF55874">
    <property type="entry name" value="ATPase domain of HSP90 chaperone/DNA topoisomerase II/histidine kinase"/>
    <property type="match status" value="1"/>
</dbReference>
<evidence type="ECO:0000313" key="1">
    <source>
        <dbReference type="EMBL" id="QQS99380.1"/>
    </source>
</evidence>
<proteinExistence type="predicted"/>
<dbReference type="EMBL" id="CP068053">
    <property type="protein sequence ID" value="QQS99380.1"/>
    <property type="molecule type" value="Genomic_DNA"/>
</dbReference>
<dbReference type="RefSeq" id="WP_051387417.1">
    <property type="nucleotide sequence ID" value="NZ_CP068053.1"/>
</dbReference>
<accession>A0A974RZF3</accession>
<sequence>MVIQRSGKLYKQTYKNGVPASTLTEAVSLGSESGTSITFTPNKELFTCGFNVLSVEKYLENLQFMLPNCEIVLKEMGN</sequence>
<dbReference type="KEGG" id="ppsr:I6J18_17350"/>
<gene>
    <name evidence="1" type="ORF">I6J18_17350</name>
</gene>
<keyword evidence="2" id="KW-1185">Reference proteome</keyword>
<dbReference type="AlphaFoldDB" id="A0A974RZF3"/>
<name>A0A974RZF3_PERPY</name>
<dbReference type="InterPro" id="IPR036890">
    <property type="entry name" value="HATPase_C_sf"/>
</dbReference>
<dbReference type="Proteomes" id="UP000595254">
    <property type="component" value="Chromosome"/>
</dbReference>
<organism evidence="1 2">
    <name type="scientific">Peribacillus psychrosaccharolyticus</name>
    <name type="common">Bacillus psychrosaccharolyticus</name>
    <dbReference type="NCBI Taxonomy" id="1407"/>
    <lineage>
        <taxon>Bacteria</taxon>
        <taxon>Bacillati</taxon>
        <taxon>Bacillota</taxon>
        <taxon>Bacilli</taxon>
        <taxon>Bacillales</taxon>
        <taxon>Bacillaceae</taxon>
        <taxon>Peribacillus</taxon>
    </lineage>
</organism>